<dbReference type="SMART" id="SM00460">
    <property type="entry name" value="TGc"/>
    <property type="match status" value="1"/>
</dbReference>
<dbReference type="Pfam" id="PF01841">
    <property type="entry name" value="Transglut_core"/>
    <property type="match status" value="1"/>
</dbReference>
<keyword evidence="3" id="KW-1185">Reference proteome</keyword>
<comment type="caution">
    <text evidence="2">The sequence shown here is derived from an EMBL/GenBank/DDBJ whole genome shotgun (WGS) entry which is preliminary data.</text>
</comment>
<protein>
    <submittedName>
        <fullName evidence="2">Transglutaminase domain-containing protein</fullName>
    </submittedName>
</protein>
<accession>A0ABV8Q6Y6</accession>
<name>A0ABV8Q6Y6_9MICO</name>
<reference evidence="3" key="1">
    <citation type="journal article" date="2019" name="Int. J. Syst. Evol. Microbiol.">
        <title>The Global Catalogue of Microorganisms (GCM) 10K type strain sequencing project: providing services to taxonomists for standard genome sequencing and annotation.</title>
        <authorList>
            <consortium name="The Broad Institute Genomics Platform"/>
            <consortium name="The Broad Institute Genome Sequencing Center for Infectious Disease"/>
            <person name="Wu L."/>
            <person name="Ma J."/>
        </authorList>
    </citation>
    <scope>NUCLEOTIDE SEQUENCE [LARGE SCALE GENOMIC DNA]</scope>
    <source>
        <strain evidence="3">CGMCC 1.10363</strain>
    </source>
</reference>
<dbReference type="InterPro" id="IPR038765">
    <property type="entry name" value="Papain-like_cys_pep_sf"/>
</dbReference>
<evidence type="ECO:0000259" key="1">
    <source>
        <dbReference type="SMART" id="SM00460"/>
    </source>
</evidence>
<organism evidence="2 3">
    <name type="scientific">Gryllotalpicola reticulitermitis</name>
    <dbReference type="NCBI Taxonomy" id="1184153"/>
    <lineage>
        <taxon>Bacteria</taxon>
        <taxon>Bacillati</taxon>
        <taxon>Actinomycetota</taxon>
        <taxon>Actinomycetes</taxon>
        <taxon>Micrococcales</taxon>
        <taxon>Microbacteriaceae</taxon>
        <taxon>Gryllotalpicola</taxon>
    </lineage>
</organism>
<dbReference type="InterPro" id="IPR013589">
    <property type="entry name" value="Bac_transglu_N"/>
</dbReference>
<gene>
    <name evidence="2" type="ORF">ACFOYW_12195</name>
</gene>
<proteinExistence type="predicted"/>
<dbReference type="EMBL" id="JBHSCN010000005">
    <property type="protein sequence ID" value="MFC4244136.1"/>
    <property type="molecule type" value="Genomic_DNA"/>
</dbReference>
<feature type="domain" description="Transglutaminase-like" evidence="1">
    <location>
        <begin position="169"/>
        <end position="236"/>
    </location>
</feature>
<dbReference type="SUPFAM" id="SSF54001">
    <property type="entry name" value="Cysteine proteinases"/>
    <property type="match status" value="1"/>
</dbReference>
<dbReference type="Pfam" id="PF08379">
    <property type="entry name" value="Bact_transglu_N"/>
    <property type="match status" value="1"/>
</dbReference>
<evidence type="ECO:0000313" key="3">
    <source>
        <dbReference type="Proteomes" id="UP001595900"/>
    </source>
</evidence>
<sequence>MKRIRVTHTTGFRYEGDANTSYNEARMLPATRPGQFVLSAHLETHPNAPQYAYTDYWGTHVTTFEVLSPHRELVLSASSLVELVEQPHEECEVTWDELRELSRSSVAVVEQLRQSIRTEPSDELAELARSIADAADGPCDTAEAICRRVGEEVEYVTGATAVDGTARDAWAKRSGVCQDIAHIAIGALRSVGIPARYVSGYLHPKPDAPMGETVVGESHAWVEWFCGSWRGYDPTNLIPAGDRHVYVGHGRDYDDIAPVRGVYAGAGTRDAFVTVEITREA</sequence>
<dbReference type="PANTHER" id="PTHR33490">
    <property type="entry name" value="BLR5614 PROTEIN-RELATED"/>
    <property type="match status" value="1"/>
</dbReference>
<dbReference type="PANTHER" id="PTHR33490:SF6">
    <property type="entry name" value="SLL1049 PROTEIN"/>
    <property type="match status" value="1"/>
</dbReference>
<dbReference type="InterPro" id="IPR002931">
    <property type="entry name" value="Transglutaminase-like"/>
</dbReference>
<dbReference type="RefSeq" id="WP_390229201.1">
    <property type="nucleotide sequence ID" value="NZ_JBHSCN010000005.1"/>
</dbReference>
<evidence type="ECO:0000313" key="2">
    <source>
        <dbReference type="EMBL" id="MFC4244136.1"/>
    </source>
</evidence>
<dbReference type="Proteomes" id="UP001595900">
    <property type="component" value="Unassembled WGS sequence"/>
</dbReference>
<dbReference type="Gene3D" id="3.10.620.30">
    <property type="match status" value="1"/>
</dbReference>